<accession>D3T1E5</accession>
<reference evidence="12" key="1">
    <citation type="submission" date="2010-02" db="EMBL/GenBank/DDBJ databases">
        <title>Complete sequence of plasmid 1 of Natrialba magadii ATCC 43099.</title>
        <authorList>
            <consortium name="US DOE Joint Genome Institute"/>
            <person name="Lucas S."/>
            <person name="Copeland A."/>
            <person name="Lapidus A."/>
            <person name="Cheng J.-F."/>
            <person name="Bruce D."/>
            <person name="Goodwin L."/>
            <person name="Pitluck S."/>
            <person name="Davenport K."/>
            <person name="Saunders E."/>
            <person name="Detter J.C."/>
            <person name="Han C."/>
            <person name="Tapia R."/>
            <person name="Land M."/>
            <person name="Hauser L."/>
            <person name="Kyrpides N."/>
            <person name="Mikhailova N."/>
            <person name="De Castro R.E."/>
            <person name="Maupin-Furlow J.A."/>
            <person name="Woyke T."/>
        </authorList>
    </citation>
    <scope>NUCLEOTIDE SEQUENCE [LARGE SCALE GENOMIC DNA]</scope>
    <source>
        <strain evidence="12">ATCC 43099 / DSM 3394 / CCM 3739 / CIP 104546 / IAM 13178 / JCM 8861 / NBRC 102185 / NCIMB 2190 / MS3</strain>
        <plasmid evidence="12">pNMAG01</plasmid>
    </source>
</reference>
<dbReference type="InterPro" id="IPR000515">
    <property type="entry name" value="MetI-like"/>
</dbReference>
<geneLocation type="plasmid" evidence="10 12">
    <name>pNMAG01</name>
</geneLocation>
<feature type="transmembrane region" description="Helical" evidence="8">
    <location>
        <begin position="172"/>
        <end position="196"/>
    </location>
</feature>
<dbReference type="OrthoDB" id="45815at2157"/>
<dbReference type="EMBL" id="AOHS01000016">
    <property type="protein sequence ID" value="ELY32428.1"/>
    <property type="molecule type" value="Genomic_DNA"/>
</dbReference>
<dbReference type="InterPro" id="IPR035906">
    <property type="entry name" value="MetI-like_sf"/>
</dbReference>
<name>D3T1E5_NATMM</name>
<feature type="transmembrane region" description="Helical" evidence="8">
    <location>
        <begin position="268"/>
        <end position="290"/>
    </location>
</feature>
<evidence type="ECO:0000256" key="6">
    <source>
        <dbReference type="ARBA" id="ARBA00022989"/>
    </source>
</evidence>
<keyword evidence="7 8" id="KW-0472">Membrane</keyword>
<dbReference type="GO" id="GO:0055085">
    <property type="term" value="P:transmembrane transport"/>
    <property type="evidence" value="ECO:0007669"/>
    <property type="project" value="InterPro"/>
</dbReference>
<dbReference type="GeneID" id="8826733"/>
<evidence type="ECO:0000313" key="12">
    <source>
        <dbReference type="Proteomes" id="UP000001879"/>
    </source>
</evidence>
<dbReference type="GO" id="GO:0005886">
    <property type="term" value="C:plasma membrane"/>
    <property type="evidence" value="ECO:0007669"/>
    <property type="project" value="UniProtKB-SubCell"/>
</dbReference>
<dbReference type="SUPFAM" id="SSF161098">
    <property type="entry name" value="MetI-like"/>
    <property type="match status" value="1"/>
</dbReference>
<evidence type="ECO:0000313" key="10">
    <source>
        <dbReference type="EMBL" id="ADD07404.1"/>
    </source>
</evidence>
<dbReference type="CDD" id="cd06261">
    <property type="entry name" value="TM_PBP2"/>
    <property type="match status" value="1"/>
</dbReference>
<evidence type="ECO:0000256" key="4">
    <source>
        <dbReference type="ARBA" id="ARBA00022475"/>
    </source>
</evidence>
<dbReference type="Gene3D" id="1.10.3720.10">
    <property type="entry name" value="MetI-like"/>
    <property type="match status" value="1"/>
</dbReference>
<dbReference type="PROSITE" id="PS50928">
    <property type="entry name" value="ABC_TM1"/>
    <property type="match status" value="1"/>
</dbReference>
<evidence type="ECO:0000313" key="13">
    <source>
        <dbReference type="Proteomes" id="UP000011543"/>
    </source>
</evidence>
<dbReference type="PATRIC" id="fig|547559.17.peg.767"/>
<dbReference type="KEGG" id="nmg:Nmag_3863"/>
<dbReference type="Proteomes" id="UP000011543">
    <property type="component" value="Unassembled WGS sequence"/>
</dbReference>
<dbReference type="HOGENOM" id="CLU_016047_18_3_2"/>
<dbReference type="Proteomes" id="UP000001879">
    <property type="component" value="Plasmid pNMAG01"/>
</dbReference>
<dbReference type="RefSeq" id="WP_004214375.1">
    <property type="nucleotide sequence ID" value="NC_013923.1"/>
</dbReference>
<evidence type="ECO:0000313" key="11">
    <source>
        <dbReference type="EMBL" id="ELY32428.1"/>
    </source>
</evidence>
<feature type="transmembrane region" description="Helical" evidence="8">
    <location>
        <begin position="227"/>
        <end position="248"/>
    </location>
</feature>
<gene>
    <name evidence="10" type="ordered locus">Nmag_3863</name>
    <name evidence="11" type="ORF">C500_04024</name>
</gene>
<keyword evidence="5 8" id="KW-0812">Transmembrane</keyword>
<feature type="transmembrane region" description="Helical" evidence="8">
    <location>
        <begin position="85"/>
        <end position="108"/>
    </location>
</feature>
<keyword evidence="6 8" id="KW-1133">Transmembrane helix</keyword>
<feature type="transmembrane region" description="Helical" evidence="8">
    <location>
        <begin position="32"/>
        <end position="57"/>
    </location>
</feature>
<reference evidence="10 12" key="2">
    <citation type="journal article" date="2012" name="BMC Genomics">
        <title>A comparative genomics perspective on the genetic content of the alkaliphilic haloarchaeon Natrialba magadii ATCC 43099T.</title>
        <authorList>
            <person name="Siddaramappa S."/>
            <person name="Challacombe J.F."/>
            <person name="Decastro R.E."/>
            <person name="Pfeiffer F."/>
            <person name="Sastre D.E."/>
            <person name="Gimenez M.I."/>
            <person name="Paggi R.A."/>
            <person name="Detter J.C."/>
            <person name="Davenport K.W."/>
            <person name="Goodwin L.A."/>
            <person name="Kyrpides N."/>
            <person name="Tapia R."/>
            <person name="Pitluck S."/>
            <person name="Lucas S."/>
            <person name="Woyke T."/>
            <person name="Maupin-Furlow J.A."/>
        </authorList>
    </citation>
    <scope>NUCLEOTIDE SEQUENCE [LARGE SCALE GENOMIC DNA]</scope>
    <source>
        <strain evidence="10">ATCC 43099</strain>
        <strain evidence="12">ATCC 43099 / DSM 3394 / CCM 3739 / CIP 104546 / IAM 13178 / JCM 8861 / NBRC 102185 / NCIMB 2190 / MS3</strain>
    </source>
</reference>
<comment type="similarity">
    <text evidence="2">Belongs to the binding-protein-dependent transport system permease family. CysTW subfamily.</text>
</comment>
<organism evidence="10 12">
    <name type="scientific">Natrialba magadii (strain ATCC 43099 / DSM 3394 / CCM 3739 / CIP 104546 / IAM 13178 / JCM 8861 / NBRC 102185 / NCIMB 2190 / MS3)</name>
    <name type="common">Natronobacterium magadii</name>
    <dbReference type="NCBI Taxonomy" id="547559"/>
    <lineage>
        <taxon>Archaea</taxon>
        <taxon>Methanobacteriati</taxon>
        <taxon>Methanobacteriota</taxon>
        <taxon>Stenosarchaea group</taxon>
        <taxon>Halobacteria</taxon>
        <taxon>Halobacteriales</taxon>
        <taxon>Natrialbaceae</taxon>
        <taxon>Natrialba</taxon>
    </lineage>
</organism>
<proteinExistence type="inferred from homology"/>
<evidence type="ECO:0000256" key="7">
    <source>
        <dbReference type="ARBA" id="ARBA00023136"/>
    </source>
</evidence>
<dbReference type="EMBL" id="CP001933">
    <property type="protein sequence ID" value="ADD07404.1"/>
    <property type="molecule type" value="Genomic_DNA"/>
</dbReference>
<evidence type="ECO:0000256" key="5">
    <source>
        <dbReference type="ARBA" id="ARBA00022692"/>
    </source>
</evidence>
<sequence>MSSARLPGIRANVADGFEHWQSFLRERPRLKIFLIVFPPALVLAVFFLLPLVFMAYLSLLEGMPPAPATFENYMRLVTQDVYLSVLWRTTVITAQATILTVLIGYAIAYSMVRFSRRTTMILLLVIMPFWTNYIIRMYAWINILQTNGVLDAALLFVGAINEPLGVLYSHEAVLIGFIYIYLPLAVLPFYASLSYLDQDLIDASMDLGAGPIKTFLSITLPMTKNGIMVGVILVGIPIFGSFITPQLLGGTDNTMVGMVIENQFIEAFNWSFGAALSITVAVIVVAMLVLGMLAGGDFFDLGGEGE</sequence>
<keyword evidence="4" id="KW-1003">Cell membrane</keyword>
<evidence type="ECO:0000259" key="9">
    <source>
        <dbReference type="PROSITE" id="PS50928"/>
    </source>
</evidence>
<evidence type="ECO:0000256" key="1">
    <source>
        <dbReference type="ARBA" id="ARBA00004651"/>
    </source>
</evidence>
<keyword evidence="3 8" id="KW-0813">Transport</keyword>
<dbReference type="AlphaFoldDB" id="D3T1E5"/>
<reference evidence="10" key="4">
    <citation type="submission" date="2016-09" db="EMBL/GenBank/DDBJ databases">
        <authorList>
            <person name="Pfeiffer F."/>
        </authorList>
    </citation>
    <scope>NUCLEOTIDE SEQUENCE</scope>
    <source>
        <strain evidence="10">ATCC 43099</strain>
        <plasmid evidence="10">pNMAG01</plasmid>
    </source>
</reference>
<keyword evidence="12" id="KW-1185">Reference proteome</keyword>
<evidence type="ECO:0000256" key="3">
    <source>
        <dbReference type="ARBA" id="ARBA00022448"/>
    </source>
</evidence>
<keyword evidence="10" id="KW-0614">Plasmid</keyword>
<dbReference type="PANTHER" id="PTHR42929:SF1">
    <property type="entry name" value="INNER MEMBRANE ABC TRANSPORTER PERMEASE PROTEIN YDCU-RELATED"/>
    <property type="match status" value="1"/>
</dbReference>
<evidence type="ECO:0000256" key="8">
    <source>
        <dbReference type="RuleBase" id="RU363032"/>
    </source>
</evidence>
<feature type="transmembrane region" description="Helical" evidence="8">
    <location>
        <begin position="120"/>
        <end position="141"/>
    </location>
</feature>
<comment type="subcellular location">
    <subcellularLocation>
        <location evidence="1 8">Cell membrane</location>
        <topology evidence="1 8">Multi-pass membrane protein</topology>
    </subcellularLocation>
</comment>
<reference evidence="11 13" key="3">
    <citation type="journal article" date="2014" name="PLoS Genet.">
        <title>Phylogenetically driven sequencing of extremely halophilic archaea reveals strategies for static and dynamic osmo-response.</title>
        <authorList>
            <person name="Becker E.A."/>
            <person name="Seitzer P.M."/>
            <person name="Tritt A."/>
            <person name="Larsen D."/>
            <person name="Krusor M."/>
            <person name="Yao A.I."/>
            <person name="Wu D."/>
            <person name="Madern D."/>
            <person name="Eisen J.A."/>
            <person name="Darling A.E."/>
            <person name="Facciotti M.T."/>
        </authorList>
    </citation>
    <scope>NUCLEOTIDE SEQUENCE [LARGE SCALE GENOMIC DNA]</scope>
    <source>
        <strain evidence="13">ATCC 43099 / DSM 3394 / CCM 3739 / CIP 104546 / IAM 13178 / JCM 8861 / NBRC 102185 / NCIMB 2190 / MS3</strain>
        <strain evidence="11">MS-3</strain>
    </source>
</reference>
<protein>
    <submittedName>
        <fullName evidence="10">ABC-type transport system permease protein (Probable substrate spermidine/putrescine)</fullName>
    </submittedName>
    <submittedName>
        <fullName evidence="11">Binding-protein-dependent transport system inner membrane protein</fullName>
    </submittedName>
</protein>
<dbReference type="PANTHER" id="PTHR42929">
    <property type="entry name" value="INNER MEMBRANE ABC TRANSPORTER PERMEASE PROTEIN YDCU-RELATED-RELATED"/>
    <property type="match status" value="1"/>
</dbReference>
<feature type="domain" description="ABC transmembrane type-1" evidence="9">
    <location>
        <begin position="86"/>
        <end position="291"/>
    </location>
</feature>
<evidence type="ECO:0000256" key="2">
    <source>
        <dbReference type="ARBA" id="ARBA00007069"/>
    </source>
</evidence>
<dbReference type="Pfam" id="PF00528">
    <property type="entry name" value="BPD_transp_1"/>
    <property type="match status" value="1"/>
</dbReference>